<dbReference type="EMBL" id="CP061565">
    <property type="protein sequence ID" value="QNX08985.1"/>
    <property type="molecule type" value="Genomic_DNA"/>
</dbReference>
<evidence type="ECO:0000313" key="2">
    <source>
        <dbReference type="Proteomes" id="UP000516745"/>
    </source>
</evidence>
<reference evidence="1 2" key="2">
    <citation type="submission" date="2020-09" db="EMBL/GenBank/DDBJ databases">
        <authorList>
            <person name="Chen F.-J."/>
            <person name="Lee Y.-T."/>
        </authorList>
    </citation>
    <scope>NUCLEOTIDE SEQUENCE [LARGE SCALE GENOMIC DNA]</scope>
    <source>
        <strain evidence="1 2">AS72</strain>
    </source>
</reference>
<organism evidence="1 2">
    <name type="scientific">Acinetobacter seifertii</name>
    <dbReference type="NCBI Taxonomy" id="1530123"/>
    <lineage>
        <taxon>Bacteria</taxon>
        <taxon>Pseudomonadati</taxon>
        <taxon>Pseudomonadota</taxon>
        <taxon>Gammaproteobacteria</taxon>
        <taxon>Moraxellales</taxon>
        <taxon>Moraxellaceae</taxon>
        <taxon>Acinetobacter</taxon>
        <taxon>Acinetobacter calcoaceticus/baumannii complex</taxon>
    </lineage>
</organism>
<evidence type="ECO:0000313" key="1">
    <source>
        <dbReference type="EMBL" id="QNX08985.1"/>
    </source>
</evidence>
<dbReference type="InterPro" id="IPR036388">
    <property type="entry name" value="WH-like_DNA-bd_sf"/>
</dbReference>
<dbReference type="SUPFAM" id="SSF46785">
    <property type="entry name" value="Winged helix' DNA-binding domain"/>
    <property type="match status" value="1"/>
</dbReference>
<protein>
    <submittedName>
        <fullName evidence="1">Winged helix-turn-helix transcriptional regulator</fullName>
    </submittedName>
</protein>
<dbReference type="Gene3D" id="1.10.10.10">
    <property type="entry name" value="Winged helix-like DNA-binding domain superfamily/Winged helix DNA-binding domain"/>
    <property type="match status" value="1"/>
</dbReference>
<gene>
    <name evidence="1" type="ORF">IC795_01200</name>
</gene>
<dbReference type="Proteomes" id="UP000516745">
    <property type="component" value="Chromosome"/>
</dbReference>
<sequence>MNENACIMKLIDYCLGNPMPFGNQKGKEVFPQLKAIIDSAPAQKVFEISFEGIKFTDSSFARESILLLAKMYRGQKGIYLSHFDSTYVDMLDNWDYAAEKVGQPILVKMGSDIRLLGNQLSSSNQEVFDFVMKMKSITTSKVATHLNLSVPNVSTKLKKLVDEGYILRVEEVAESGGIEFIYKSIC</sequence>
<name>A0A7H2Q1K2_9GAMM</name>
<dbReference type="AlphaFoldDB" id="A0A7H2Q1K2"/>
<dbReference type="Pfam" id="PF13412">
    <property type="entry name" value="HTH_24"/>
    <property type="match status" value="1"/>
</dbReference>
<accession>A0A7H2Q1K2</accession>
<proteinExistence type="predicted"/>
<reference evidence="2" key="1">
    <citation type="submission" date="2020-09" db="EMBL/GenBank/DDBJ databases">
        <title>Clinical and molecular characterization of Acinetobacter seifertii in Taiwan.</title>
        <authorList>
            <person name="Li L.-H."/>
            <person name="Yang Y.-S."/>
            <person name="Sun J.-R."/>
            <person name="Huang T.-W."/>
            <person name="Huang W.-C."/>
            <person name="Wang Y.-C."/>
            <person name="Kuo T.-H."/>
            <person name="Kuo S.-C."/>
            <person name="Chen T.-L."/>
        </authorList>
    </citation>
    <scope>NUCLEOTIDE SEQUENCE [LARGE SCALE GENOMIC DNA]</scope>
    <source>
        <strain evidence="2">AS72</strain>
    </source>
</reference>
<dbReference type="InterPro" id="IPR036390">
    <property type="entry name" value="WH_DNA-bd_sf"/>
</dbReference>